<dbReference type="InterPro" id="IPR036282">
    <property type="entry name" value="Glutathione-S-Trfase_C_sf"/>
</dbReference>
<dbReference type="InterPro" id="IPR040079">
    <property type="entry name" value="Glutathione_S-Trfase"/>
</dbReference>
<accession>A0A0P9GLH3</accession>
<dbReference type="InterPro" id="IPR050983">
    <property type="entry name" value="GST_Omega/HSP26"/>
</dbReference>
<dbReference type="InterPro" id="IPR010987">
    <property type="entry name" value="Glutathione-S-Trfase_C-like"/>
</dbReference>
<dbReference type="Gene3D" id="1.20.1050.10">
    <property type="match status" value="1"/>
</dbReference>
<evidence type="ECO:0000259" key="1">
    <source>
        <dbReference type="PROSITE" id="PS50404"/>
    </source>
</evidence>
<dbReference type="GO" id="GO:0016740">
    <property type="term" value="F:transferase activity"/>
    <property type="evidence" value="ECO:0007669"/>
    <property type="project" value="UniProtKB-KW"/>
</dbReference>
<evidence type="ECO:0000313" key="3">
    <source>
        <dbReference type="EMBL" id="SCY42176.1"/>
    </source>
</evidence>
<dbReference type="RefSeq" id="WP_054965232.1">
    <property type="nucleotide sequence ID" value="NZ_FMUN01000005.1"/>
</dbReference>
<feature type="domain" description="GST N-terminal" evidence="1">
    <location>
        <begin position="1"/>
        <end position="80"/>
    </location>
</feature>
<dbReference type="Pfam" id="PF13410">
    <property type="entry name" value="GST_C_2"/>
    <property type="match status" value="1"/>
</dbReference>
<dbReference type="InterPro" id="IPR036249">
    <property type="entry name" value="Thioredoxin-like_sf"/>
</dbReference>
<dbReference type="Gene3D" id="3.40.30.10">
    <property type="entry name" value="Glutaredoxin"/>
    <property type="match status" value="1"/>
</dbReference>
<dbReference type="SUPFAM" id="SSF52833">
    <property type="entry name" value="Thioredoxin-like"/>
    <property type="match status" value="1"/>
</dbReference>
<dbReference type="SUPFAM" id="SSF47616">
    <property type="entry name" value="GST C-terminal domain-like"/>
    <property type="match status" value="1"/>
</dbReference>
<evidence type="ECO:0000259" key="2">
    <source>
        <dbReference type="PROSITE" id="PS50405"/>
    </source>
</evidence>
<dbReference type="AlphaFoldDB" id="A0A0P9GLH3"/>
<feature type="domain" description="GST C-terminal" evidence="2">
    <location>
        <begin position="84"/>
        <end position="206"/>
    </location>
</feature>
<evidence type="ECO:0000313" key="4">
    <source>
        <dbReference type="Proteomes" id="UP000183104"/>
    </source>
</evidence>
<dbReference type="OrthoDB" id="9782992at2"/>
<dbReference type="Proteomes" id="UP000183104">
    <property type="component" value="Unassembled WGS sequence"/>
</dbReference>
<dbReference type="PANTHER" id="PTHR43968:SF6">
    <property type="entry name" value="GLUTATHIONE S-TRANSFERASE OMEGA"/>
    <property type="match status" value="1"/>
</dbReference>
<dbReference type="PATRIC" id="fig|381306.5.peg.1170"/>
<name>A0A0P9GLH3_9GAMM</name>
<reference evidence="4" key="1">
    <citation type="submission" date="2016-10" db="EMBL/GenBank/DDBJ databases">
        <authorList>
            <person name="Varghese N."/>
        </authorList>
    </citation>
    <scope>NUCLEOTIDE SEQUENCE [LARGE SCALE GENOMIC DNA]</scope>
    <source>
        <strain evidence="4">HL 19</strain>
    </source>
</reference>
<organism evidence="3 4">
    <name type="scientific">Thiohalorhabdus denitrificans</name>
    <dbReference type="NCBI Taxonomy" id="381306"/>
    <lineage>
        <taxon>Bacteria</taxon>
        <taxon>Pseudomonadati</taxon>
        <taxon>Pseudomonadota</taxon>
        <taxon>Gammaproteobacteria</taxon>
        <taxon>Thiohalorhabdales</taxon>
        <taxon>Thiohalorhabdaceae</taxon>
        <taxon>Thiohalorhabdus</taxon>
    </lineage>
</organism>
<dbReference type="SFLD" id="SFLDS00019">
    <property type="entry name" value="Glutathione_Transferase_(cytos"/>
    <property type="match status" value="1"/>
</dbReference>
<dbReference type="GO" id="GO:0005737">
    <property type="term" value="C:cytoplasm"/>
    <property type="evidence" value="ECO:0007669"/>
    <property type="project" value="TreeGrafter"/>
</dbReference>
<protein>
    <submittedName>
        <fullName evidence="3">Glutathione S-transferase</fullName>
    </submittedName>
</protein>
<dbReference type="Pfam" id="PF13409">
    <property type="entry name" value="GST_N_2"/>
    <property type="match status" value="1"/>
</dbReference>
<dbReference type="InterPro" id="IPR004045">
    <property type="entry name" value="Glutathione_S-Trfase_N"/>
</dbReference>
<dbReference type="PANTHER" id="PTHR43968">
    <property type="match status" value="1"/>
</dbReference>
<gene>
    <name evidence="3" type="ORF">SAMN05661077_2093</name>
</gene>
<dbReference type="SFLD" id="SFLDG00358">
    <property type="entry name" value="Main_(cytGST)"/>
    <property type="match status" value="1"/>
</dbReference>
<proteinExistence type="predicted"/>
<keyword evidence="4" id="KW-1185">Reference proteome</keyword>
<dbReference type="PROSITE" id="PS50404">
    <property type="entry name" value="GST_NTER"/>
    <property type="match status" value="1"/>
</dbReference>
<dbReference type="CDD" id="cd00299">
    <property type="entry name" value="GST_C_family"/>
    <property type="match status" value="1"/>
</dbReference>
<sequence>MKLELISFPLCPFVQRSIITLLEKGAAFETTYIDLADKPDWFLAISPEGKVPVLRVDDSEVIFESAVISEFVNEVTEGDLHPEDPVRRAHNRAWIAFGEQLIFDQFQMMIAEDAKGFEDRWHQAEHRLARLEEAITGPLFNGEGFSLVDAAYAPLLQRFAILERIVDLSDYGDFPRVRAWWQALAERPSIPGSVPEDFEAQLRAYFREKASHFGQQC</sequence>
<dbReference type="EMBL" id="FMUN01000005">
    <property type="protein sequence ID" value="SCY42176.1"/>
    <property type="molecule type" value="Genomic_DNA"/>
</dbReference>
<dbReference type="PROSITE" id="PS50405">
    <property type="entry name" value="GST_CTER"/>
    <property type="match status" value="1"/>
</dbReference>
<keyword evidence="3" id="KW-0808">Transferase</keyword>
<dbReference type="STRING" id="381306.AN478_03430"/>